<dbReference type="InterPro" id="IPR002716">
    <property type="entry name" value="PIN_dom"/>
</dbReference>
<dbReference type="InterPro" id="IPR029060">
    <property type="entry name" value="PIN-like_dom_sf"/>
</dbReference>
<dbReference type="Proteomes" id="UP000255207">
    <property type="component" value="Unassembled WGS sequence"/>
</dbReference>
<feature type="domain" description="PIN" evidence="1">
    <location>
        <begin position="2"/>
        <end position="112"/>
    </location>
</feature>
<dbReference type="Pfam" id="PF01850">
    <property type="entry name" value="PIN"/>
    <property type="match status" value="1"/>
</dbReference>
<dbReference type="AlphaFoldDB" id="A0A370L692"/>
<comment type="caution">
    <text evidence="2">The sequence shown here is derived from an EMBL/GenBank/DDBJ whole genome shotgun (WGS) entry which is preliminary data.</text>
</comment>
<evidence type="ECO:0000259" key="1">
    <source>
        <dbReference type="Pfam" id="PF01850"/>
    </source>
</evidence>
<proteinExistence type="predicted"/>
<protein>
    <submittedName>
        <fullName evidence="2">Type II toxin-antitoxin system VapC family toxin</fullName>
    </submittedName>
</protein>
<keyword evidence="3" id="KW-1185">Reference proteome</keyword>
<accession>A0A370L692</accession>
<dbReference type="SUPFAM" id="SSF88723">
    <property type="entry name" value="PIN domain-like"/>
    <property type="match status" value="1"/>
</dbReference>
<evidence type="ECO:0000313" key="3">
    <source>
        <dbReference type="Proteomes" id="UP000255207"/>
    </source>
</evidence>
<dbReference type="EMBL" id="QQTP01000006">
    <property type="protein sequence ID" value="RDJ24668.1"/>
    <property type="molecule type" value="Genomic_DNA"/>
</dbReference>
<gene>
    <name evidence="2" type="ORF">DWE98_13405</name>
</gene>
<reference evidence="3" key="1">
    <citation type="submission" date="2018-07" db="EMBL/GenBank/DDBJ databases">
        <authorList>
            <person name="Safronova V.I."/>
            <person name="Chirak E.R."/>
            <person name="Sazanova A.L."/>
        </authorList>
    </citation>
    <scope>NUCLEOTIDE SEQUENCE [LARGE SCALE GENOMIC DNA]</scope>
    <source>
        <strain evidence="3">RCAM04685</strain>
    </source>
</reference>
<dbReference type="RefSeq" id="WP_114829764.1">
    <property type="nucleotide sequence ID" value="NZ_QQTO01000033.1"/>
</dbReference>
<dbReference type="Gene3D" id="3.40.50.1010">
    <property type="entry name" value="5'-nuclease"/>
    <property type="match status" value="1"/>
</dbReference>
<dbReference type="OrthoDB" id="329172at2"/>
<organism evidence="2 3">
    <name type="scientific">Bosea caraganae</name>
    <dbReference type="NCBI Taxonomy" id="2763117"/>
    <lineage>
        <taxon>Bacteria</taxon>
        <taxon>Pseudomonadati</taxon>
        <taxon>Pseudomonadota</taxon>
        <taxon>Alphaproteobacteria</taxon>
        <taxon>Hyphomicrobiales</taxon>
        <taxon>Boseaceae</taxon>
        <taxon>Bosea</taxon>
    </lineage>
</organism>
<name>A0A370L692_9HYPH</name>
<evidence type="ECO:0000313" key="2">
    <source>
        <dbReference type="EMBL" id="RDJ24668.1"/>
    </source>
</evidence>
<sequence>MILVDTSIWIDHLRAKDSMLAGLLKTGHVLMHPFVLGELALGHLRQREMILRDFSHLPHAIMATHVEVLHFIERHALFGLGVGLVDVHLLASVRLTDGASIWTRDKRLNGVASQLGLAATLQ</sequence>